<dbReference type="GO" id="GO:0008168">
    <property type="term" value="F:methyltransferase activity"/>
    <property type="evidence" value="ECO:0007669"/>
    <property type="project" value="UniProtKB-KW"/>
</dbReference>
<sequence length="306" mass="32877">MSWRTWREAMTDALYGPAGFYRTAAPVDHFRTSVHISSAFARGVLQLARLTGLRTIVDLGAGRGELLESLAALDSELTLVAVEIRERPLELSERIEWVPTMPTAIQAMVVANEWLDNVPLDVVENGRLVEVSHRGVERPGAEPSLRDNVWLAEWGGVEVGHPRDEAWESVVGRLERGVAVAIDYGHVRAARPKEPTLAAYRDGRMVSPVPDGSCDLTAWVAMDAVAAAGVRAGATRTLLTTQREALTALGLDGGRPPLELATADPAAYLKALARAGEVGTLLDPNGLGGFSWLVQAKGIELPVELG</sequence>
<gene>
    <name evidence="3" type="ORF">ACFOUW_18190</name>
</gene>
<dbReference type="Proteomes" id="UP001595699">
    <property type="component" value="Unassembled WGS sequence"/>
</dbReference>
<dbReference type="InterPro" id="IPR003788">
    <property type="entry name" value="NDUFAF7"/>
</dbReference>
<dbReference type="SUPFAM" id="SSF53335">
    <property type="entry name" value="S-adenosyl-L-methionine-dependent methyltransferases"/>
    <property type="match status" value="1"/>
</dbReference>
<evidence type="ECO:0000256" key="2">
    <source>
        <dbReference type="ARBA" id="ARBA00022679"/>
    </source>
</evidence>
<dbReference type="Pfam" id="PF02636">
    <property type="entry name" value="Methyltransf_28"/>
    <property type="match status" value="1"/>
</dbReference>
<protein>
    <submittedName>
        <fullName evidence="3">SAM-dependent methyltransferase</fullName>
        <ecNumber evidence="3">2.1.1.-</ecNumber>
    </submittedName>
</protein>
<dbReference type="EC" id="2.1.1.-" evidence="3"/>
<evidence type="ECO:0000313" key="4">
    <source>
        <dbReference type="Proteomes" id="UP001595699"/>
    </source>
</evidence>
<accession>A0ABV7YCA1</accession>
<dbReference type="PANTHER" id="PTHR12049">
    <property type="entry name" value="PROTEIN ARGININE METHYLTRANSFERASE NDUFAF7, MITOCHONDRIAL"/>
    <property type="match status" value="1"/>
</dbReference>
<name>A0ABV7YCA1_9ACTN</name>
<evidence type="ECO:0000313" key="3">
    <source>
        <dbReference type="EMBL" id="MFC3762778.1"/>
    </source>
</evidence>
<comment type="caution">
    <text evidence="3">The sequence shown here is derived from an EMBL/GenBank/DDBJ whole genome shotgun (WGS) entry which is preliminary data.</text>
</comment>
<dbReference type="EMBL" id="JBHRZH010000016">
    <property type="protein sequence ID" value="MFC3762778.1"/>
    <property type="molecule type" value="Genomic_DNA"/>
</dbReference>
<reference evidence="4" key="1">
    <citation type="journal article" date="2019" name="Int. J. Syst. Evol. Microbiol.">
        <title>The Global Catalogue of Microorganisms (GCM) 10K type strain sequencing project: providing services to taxonomists for standard genome sequencing and annotation.</title>
        <authorList>
            <consortium name="The Broad Institute Genomics Platform"/>
            <consortium name="The Broad Institute Genome Sequencing Center for Infectious Disease"/>
            <person name="Wu L."/>
            <person name="Ma J."/>
        </authorList>
    </citation>
    <scope>NUCLEOTIDE SEQUENCE [LARGE SCALE GENOMIC DNA]</scope>
    <source>
        <strain evidence="4">CGMCC 4.7241</strain>
    </source>
</reference>
<evidence type="ECO:0000256" key="1">
    <source>
        <dbReference type="ARBA" id="ARBA00022603"/>
    </source>
</evidence>
<keyword evidence="2 3" id="KW-0808">Transferase</keyword>
<dbReference type="Gene3D" id="3.40.50.12710">
    <property type="match status" value="1"/>
</dbReference>
<dbReference type="InterPro" id="IPR038375">
    <property type="entry name" value="NDUFAF7_sf"/>
</dbReference>
<organism evidence="3 4">
    <name type="scientific">Tenggerimyces flavus</name>
    <dbReference type="NCBI Taxonomy" id="1708749"/>
    <lineage>
        <taxon>Bacteria</taxon>
        <taxon>Bacillati</taxon>
        <taxon>Actinomycetota</taxon>
        <taxon>Actinomycetes</taxon>
        <taxon>Propionibacteriales</taxon>
        <taxon>Nocardioidaceae</taxon>
        <taxon>Tenggerimyces</taxon>
    </lineage>
</organism>
<proteinExistence type="predicted"/>
<keyword evidence="4" id="KW-1185">Reference proteome</keyword>
<dbReference type="GO" id="GO:0032259">
    <property type="term" value="P:methylation"/>
    <property type="evidence" value="ECO:0007669"/>
    <property type="project" value="UniProtKB-KW"/>
</dbReference>
<dbReference type="InterPro" id="IPR029063">
    <property type="entry name" value="SAM-dependent_MTases_sf"/>
</dbReference>
<keyword evidence="1 3" id="KW-0489">Methyltransferase</keyword>
<dbReference type="PANTHER" id="PTHR12049:SF7">
    <property type="entry name" value="PROTEIN ARGININE METHYLTRANSFERASE NDUFAF7, MITOCHONDRIAL"/>
    <property type="match status" value="1"/>
</dbReference>
<dbReference type="RefSeq" id="WP_307782719.1">
    <property type="nucleotide sequence ID" value="NZ_JAFBCM010000001.1"/>
</dbReference>